<dbReference type="Proteomes" id="UP000682951">
    <property type="component" value="Unassembled WGS sequence"/>
</dbReference>
<feature type="signal peptide" evidence="2">
    <location>
        <begin position="1"/>
        <end position="19"/>
    </location>
</feature>
<dbReference type="NCBIfam" id="NF038402">
    <property type="entry name" value="TroA_like"/>
    <property type="match status" value="1"/>
</dbReference>
<evidence type="ECO:0000256" key="1">
    <source>
        <dbReference type="ARBA" id="ARBA00022729"/>
    </source>
</evidence>
<protein>
    <submittedName>
        <fullName evidence="4">ABC transporter substrate-binding protein</fullName>
    </submittedName>
</protein>
<dbReference type="Pfam" id="PF01497">
    <property type="entry name" value="Peripla_BP_2"/>
    <property type="match status" value="1"/>
</dbReference>
<dbReference type="Gene3D" id="3.40.50.1980">
    <property type="entry name" value="Nitrogenase molybdenum iron protein domain"/>
    <property type="match status" value="2"/>
</dbReference>
<evidence type="ECO:0000313" key="4">
    <source>
        <dbReference type="EMBL" id="MBR8464605.1"/>
    </source>
</evidence>
<sequence>MRKFLSVLTLCLCFVSCFANESKKRLVILDPAVVEIVYKLEAEDQIVAISTLSMSKIWPEDKTVLLDDVGTYTNPNFEKIVSLKPDLVITSFHSMGVNEGLKKFNLPILTLRADSVDDIYSNITQVGKITGKESKATELIANIKSKFKSFEGSPLYGKKVIVMFSSTPITAFSDKTLAGDIFAKLGLKNLVSSTQGATPIISPEFILSNNPDFIIIVGGMGGSDTFLKDNPVLSKTNAAKNGKILNIPSSVLLRGTPRIDEGVNMIYAELTK</sequence>
<keyword evidence="1 2" id="KW-0732">Signal</keyword>
<keyword evidence="5" id="KW-1185">Reference proteome</keyword>
<feature type="chain" id="PRO_5045678364" evidence="2">
    <location>
        <begin position="20"/>
        <end position="272"/>
    </location>
</feature>
<dbReference type="PANTHER" id="PTHR30535">
    <property type="entry name" value="VITAMIN B12-BINDING PROTEIN"/>
    <property type="match status" value="1"/>
</dbReference>
<evidence type="ECO:0000313" key="5">
    <source>
        <dbReference type="Proteomes" id="UP000682951"/>
    </source>
</evidence>
<dbReference type="EMBL" id="JAGSSW010000010">
    <property type="protein sequence ID" value="MBR8464605.1"/>
    <property type="molecule type" value="Genomic_DNA"/>
</dbReference>
<dbReference type="InterPro" id="IPR054828">
    <property type="entry name" value="Vit_B12_bind_prot"/>
</dbReference>
<proteinExistence type="predicted"/>
<dbReference type="InterPro" id="IPR050902">
    <property type="entry name" value="ABC_Transporter_SBP"/>
</dbReference>
<feature type="domain" description="Fe/B12 periplasmic-binding" evidence="3">
    <location>
        <begin position="25"/>
        <end position="272"/>
    </location>
</feature>
<dbReference type="PROSITE" id="PS50983">
    <property type="entry name" value="FE_B12_PBP"/>
    <property type="match status" value="1"/>
</dbReference>
<comment type="caution">
    <text evidence="4">The sequence shown here is derived from an EMBL/GenBank/DDBJ whole genome shotgun (WGS) entry which is preliminary data.</text>
</comment>
<reference evidence="4 5" key="1">
    <citation type="submission" date="2021-04" db="EMBL/GenBank/DDBJ databases">
        <title>Molecular and phenotypic characterization and identification of bacterial isolates recovered from the Anatolian ground squirrels (Spermophilus xanthoprymnus) and which have the potential to form a new species in the Campylobacter genus.</title>
        <authorList>
            <person name="Aydin F."/>
            <person name="Abay S."/>
            <person name="Kayman T."/>
            <person name="Karakaya E."/>
            <person name="Mustak H.K."/>
            <person name="Mustak I.B."/>
            <person name="Bilgin N."/>
            <person name="Duzler A."/>
            <person name="Sahin O."/>
            <person name="Guran O."/>
            <person name="Saticioglu I.B."/>
        </authorList>
    </citation>
    <scope>NUCLEOTIDE SEQUENCE [LARGE SCALE GENOMIC DNA]</scope>
    <source>
        <strain evidence="5">faydin-G24</strain>
    </source>
</reference>
<dbReference type="SUPFAM" id="SSF53807">
    <property type="entry name" value="Helical backbone' metal receptor"/>
    <property type="match status" value="1"/>
</dbReference>
<gene>
    <name evidence="4" type="ORF">KDD93_08545</name>
</gene>
<dbReference type="RefSeq" id="WP_212142436.1">
    <property type="nucleotide sequence ID" value="NZ_JAGSSW010000010.1"/>
</dbReference>
<evidence type="ECO:0000256" key="2">
    <source>
        <dbReference type="SAM" id="SignalP"/>
    </source>
</evidence>
<dbReference type="InterPro" id="IPR002491">
    <property type="entry name" value="ABC_transptr_periplasmic_BD"/>
</dbReference>
<accession>A0ABS5HK10</accession>
<dbReference type="PANTHER" id="PTHR30535:SF34">
    <property type="entry name" value="MOLYBDATE-BINDING PROTEIN MOLA"/>
    <property type="match status" value="1"/>
</dbReference>
<organism evidence="4 5">
    <name type="scientific">Campylobacter anatolicus</name>
    <dbReference type="NCBI Taxonomy" id="2829105"/>
    <lineage>
        <taxon>Bacteria</taxon>
        <taxon>Pseudomonadati</taxon>
        <taxon>Campylobacterota</taxon>
        <taxon>Epsilonproteobacteria</taxon>
        <taxon>Campylobacterales</taxon>
        <taxon>Campylobacteraceae</taxon>
        <taxon>Campylobacter</taxon>
    </lineage>
</organism>
<name>A0ABS5HK10_9BACT</name>
<evidence type="ECO:0000259" key="3">
    <source>
        <dbReference type="PROSITE" id="PS50983"/>
    </source>
</evidence>